<evidence type="ECO:0000256" key="4">
    <source>
        <dbReference type="SAM" id="SignalP"/>
    </source>
</evidence>
<sequence length="473" mass="53867">MKWRLLMMILPLVISTTAIRVPVDTKDGAASTQLSNSTTQSEQHPIYYETDGEDHVDSYLIPPSPHKEEEVLPDSIVTPASYLLPPSIERDNDYYYAPTESTGQSDWYPIAQTEPNDQPPKLLPLRHQNAPIPIFMPNDNQSGLYEIYQRSRAGKGQIRIPSLQLEPPAEDAPNEFFIHVPSKELELPAEEIDQQYVQPHEDYPDFKFRINGGEHPTIASHLTPPRPVIRKFKNPTKLYPKKYPGTFKPVPIPIAQFADDLPLEAPKAKPIKYFKPSAGIEGPAVIPTDEKKIYLFEQAEEKRKFQEENDAHPDQDVPVAPTNNYDVVPPAEQDVSETNYGYPGHNIYRPPPSAPLRYRQAPQPAQAPAPAPQTQQQGPPAPDDRTEFRMHGMKGPHSYQFGYDTGKGKNRQFRYEERDNDGLVRGHYGYMDKHGKMRVVNYRAHPEYGFQAEPQEEPQAEPKVELQEQDKEH</sequence>
<evidence type="ECO:0000256" key="3">
    <source>
        <dbReference type="SAM" id="MobiDB-lite"/>
    </source>
</evidence>
<feature type="signal peptide" evidence="4">
    <location>
        <begin position="1"/>
        <end position="18"/>
    </location>
</feature>
<keyword evidence="1 4" id="KW-0732">Signal</keyword>
<name>A0ABN8BCG5_CHISP</name>
<dbReference type="PROSITE" id="PS51155">
    <property type="entry name" value="CHIT_BIND_RR_2"/>
    <property type="match status" value="1"/>
</dbReference>
<feature type="chain" id="PRO_5046888768" description="Cuticle protein" evidence="4">
    <location>
        <begin position="19"/>
        <end position="473"/>
    </location>
</feature>
<feature type="region of interest" description="Disordered" evidence="3">
    <location>
        <begin position="304"/>
        <end position="388"/>
    </location>
</feature>
<dbReference type="Pfam" id="PF00379">
    <property type="entry name" value="Chitin_bind_4"/>
    <property type="match status" value="1"/>
</dbReference>
<dbReference type="EMBL" id="OU963902">
    <property type="protein sequence ID" value="CAH0407699.1"/>
    <property type="molecule type" value="Genomic_DNA"/>
</dbReference>
<feature type="compositionally biased region" description="Basic and acidic residues" evidence="3">
    <location>
        <begin position="460"/>
        <end position="473"/>
    </location>
</feature>
<evidence type="ECO:0000256" key="1">
    <source>
        <dbReference type="ARBA" id="ARBA00022729"/>
    </source>
</evidence>
<keyword evidence="6" id="KW-1185">Reference proteome</keyword>
<evidence type="ECO:0000256" key="2">
    <source>
        <dbReference type="PROSITE-ProRule" id="PRU00497"/>
    </source>
</evidence>
<evidence type="ECO:0000313" key="5">
    <source>
        <dbReference type="EMBL" id="CAH0407699.1"/>
    </source>
</evidence>
<evidence type="ECO:0000313" key="6">
    <source>
        <dbReference type="Proteomes" id="UP001153292"/>
    </source>
</evidence>
<protein>
    <recommendedName>
        <fullName evidence="7">Cuticle protein</fullName>
    </recommendedName>
</protein>
<dbReference type="InterPro" id="IPR050468">
    <property type="entry name" value="Cuticle_Struct_Prot"/>
</dbReference>
<gene>
    <name evidence="5" type="ORF">CHILSU_LOCUS11102</name>
</gene>
<dbReference type="PANTHER" id="PTHR10380">
    <property type="entry name" value="CUTICLE PROTEIN"/>
    <property type="match status" value="1"/>
</dbReference>
<reference evidence="5" key="1">
    <citation type="submission" date="2021-12" db="EMBL/GenBank/DDBJ databases">
        <authorList>
            <person name="King R."/>
        </authorList>
    </citation>
    <scope>NUCLEOTIDE SEQUENCE</scope>
</reference>
<feature type="region of interest" description="Disordered" evidence="3">
    <location>
        <begin position="448"/>
        <end position="473"/>
    </location>
</feature>
<dbReference type="InterPro" id="IPR000618">
    <property type="entry name" value="Insect_cuticle"/>
</dbReference>
<dbReference type="PANTHER" id="PTHR10380:SF240">
    <property type="match status" value="1"/>
</dbReference>
<organism evidence="5 6">
    <name type="scientific">Chilo suppressalis</name>
    <name type="common">Asiatic rice borer moth</name>
    <dbReference type="NCBI Taxonomy" id="168631"/>
    <lineage>
        <taxon>Eukaryota</taxon>
        <taxon>Metazoa</taxon>
        <taxon>Ecdysozoa</taxon>
        <taxon>Arthropoda</taxon>
        <taxon>Hexapoda</taxon>
        <taxon>Insecta</taxon>
        <taxon>Pterygota</taxon>
        <taxon>Neoptera</taxon>
        <taxon>Endopterygota</taxon>
        <taxon>Lepidoptera</taxon>
        <taxon>Glossata</taxon>
        <taxon>Ditrysia</taxon>
        <taxon>Pyraloidea</taxon>
        <taxon>Crambidae</taxon>
        <taxon>Crambinae</taxon>
        <taxon>Chilo</taxon>
    </lineage>
</organism>
<keyword evidence="2" id="KW-0193">Cuticle</keyword>
<dbReference type="Proteomes" id="UP001153292">
    <property type="component" value="Chromosome 9"/>
</dbReference>
<evidence type="ECO:0008006" key="7">
    <source>
        <dbReference type="Google" id="ProtNLM"/>
    </source>
</evidence>
<feature type="compositionally biased region" description="Basic and acidic residues" evidence="3">
    <location>
        <begin position="304"/>
        <end position="315"/>
    </location>
</feature>
<accession>A0ABN8BCG5</accession>
<proteinExistence type="predicted"/>